<evidence type="ECO:0000313" key="2">
    <source>
        <dbReference type="EMBL" id="TXD35638.1"/>
    </source>
</evidence>
<dbReference type="EMBL" id="VOSM01000008">
    <property type="protein sequence ID" value="TXD35638.1"/>
    <property type="molecule type" value="Genomic_DNA"/>
</dbReference>
<comment type="caution">
    <text evidence="2">The sequence shown here is derived from an EMBL/GenBank/DDBJ whole genome shotgun (WGS) entry which is preliminary data.</text>
</comment>
<feature type="transmembrane region" description="Helical" evidence="1">
    <location>
        <begin position="66"/>
        <end position="84"/>
    </location>
</feature>
<gene>
    <name evidence="2" type="ORF">FRC98_15635</name>
</gene>
<feature type="transmembrane region" description="Helical" evidence="1">
    <location>
        <begin position="28"/>
        <end position="54"/>
    </location>
</feature>
<reference evidence="2 3" key="1">
    <citation type="submission" date="2019-08" db="EMBL/GenBank/DDBJ databases">
        <title>Bradymonadales sp. TMQ4.</title>
        <authorList>
            <person name="Liang Q."/>
        </authorList>
    </citation>
    <scope>NUCLEOTIDE SEQUENCE [LARGE SCALE GENOMIC DNA]</scope>
    <source>
        <strain evidence="2 3">TMQ4</strain>
    </source>
</reference>
<protein>
    <submittedName>
        <fullName evidence="2">Uncharacterized protein</fullName>
    </submittedName>
</protein>
<dbReference type="Proteomes" id="UP000321412">
    <property type="component" value="Unassembled WGS sequence"/>
</dbReference>
<dbReference type="RefSeq" id="WP_146982378.1">
    <property type="nucleotide sequence ID" value="NZ_VOSM01000008.1"/>
</dbReference>
<keyword evidence="1" id="KW-1133">Transmembrane helix</keyword>
<name>A0A5C6XC06_9DELT</name>
<sequence>MFKIPMPPRPQPLPEGERPKLQKLFGSYANGTLALMGVAAGVIALATLGLEIFFESPLTAALGLPIPYMSMPLGLGTVVLGGLMARASWKMALPALLMGATYWAMVALA</sequence>
<dbReference type="AlphaFoldDB" id="A0A5C6XC06"/>
<evidence type="ECO:0000256" key="1">
    <source>
        <dbReference type="SAM" id="Phobius"/>
    </source>
</evidence>
<proteinExistence type="predicted"/>
<keyword evidence="3" id="KW-1185">Reference proteome</keyword>
<evidence type="ECO:0000313" key="3">
    <source>
        <dbReference type="Proteomes" id="UP000321412"/>
    </source>
</evidence>
<organism evidence="2 3">
    <name type="scientific">Lujinxingia vulgaris</name>
    <dbReference type="NCBI Taxonomy" id="2600176"/>
    <lineage>
        <taxon>Bacteria</taxon>
        <taxon>Deltaproteobacteria</taxon>
        <taxon>Bradymonadales</taxon>
        <taxon>Lujinxingiaceae</taxon>
        <taxon>Lujinxingia</taxon>
    </lineage>
</organism>
<accession>A0A5C6XC06</accession>
<keyword evidence="1" id="KW-0472">Membrane</keyword>
<dbReference type="OrthoDB" id="5520674at2"/>
<keyword evidence="1" id="KW-0812">Transmembrane</keyword>